<reference evidence="1 2" key="1">
    <citation type="submission" date="2024-02" db="EMBL/GenBank/DDBJ databases">
        <authorList>
            <person name="Daric V."/>
            <person name="Darras S."/>
        </authorList>
    </citation>
    <scope>NUCLEOTIDE SEQUENCE [LARGE SCALE GENOMIC DNA]</scope>
</reference>
<organism evidence="1 2">
    <name type="scientific">Clavelina lepadiformis</name>
    <name type="common">Light-bulb sea squirt</name>
    <name type="synonym">Ascidia lepadiformis</name>
    <dbReference type="NCBI Taxonomy" id="159417"/>
    <lineage>
        <taxon>Eukaryota</taxon>
        <taxon>Metazoa</taxon>
        <taxon>Chordata</taxon>
        <taxon>Tunicata</taxon>
        <taxon>Ascidiacea</taxon>
        <taxon>Aplousobranchia</taxon>
        <taxon>Clavelinidae</taxon>
        <taxon>Clavelina</taxon>
    </lineage>
</organism>
<protein>
    <submittedName>
        <fullName evidence="1">Uncharacterized protein</fullName>
    </submittedName>
</protein>
<dbReference type="Proteomes" id="UP001642483">
    <property type="component" value="Unassembled WGS sequence"/>
</dbReference>
<keyword evidence="2" id="KW-1185">Reference proteome</keyword>
<evidence type="ECO:0000313" key="1">
    <source>
        <dbReference type="EMBL" id="CAK8674279.1"/>
    </source>
</evidence>
<evidence type="ECO:0000313" key="2">
    <source>
        <dbReference type="Proteomes" id="UP001642483"/>
    </source>
</evidence>
<dbReference type="EMBL" id="CAWYQH010000013">
    <property type="protein sequence ID" value="CAK8674279.1"/>
    <property type="molecule type" value="Genomic_DNA"/>
</dbReference>
<comment type="caution">
    <text evidence="1">The sequence shown here is derived from an EMBL/GenBank/DDBJ whole genome shotgun (WGS) entry which is preliminary data.</text>
</comment>
<gene>
    <name evidence="1" type="ORF">CVLEPA_LOCUS3993</name>
</gene>
<name>A0ABP0F3J6_CLALP</name>
<proteinExistence type="predicted"/>
<accession>A0ABP0F3J6</accession>
<sequence length="69" mass="7517">MSRRYAANRQQRSSEVPQRCLKISSVGTNQAKCVSPKLFGEVMKLPKGLLAAVDLIANKSASHIATGFR</sequence>